<keyword evidence="2" id="KW-0378">Hydrolase</keyword>
<dbReference type="InterPro" id="IPR052708">
    <property type="entry name" value="PxpC"/>
</dbReference>
<keyword evidence="6" id="KW-1185">Reference proteome</keyword>
<evidence type="ECO:0000313" key="6">
    <source>
        <dbReference type="Proteomes" id="UP000703674"/>
    </source>
</evidence>
<evidence type="ECO:0000259" key="4">
    <source>
        <dbReference type="SMART" id="SM00797"/>
    </source>
</evidence>
<dbReference type="EMBL" id="JAAVJR010000001">
    <property type="protein sequence ID" value="NJW51306.1"/>
    <property type="molecule type" value="Genomic_DNA"/>
</dbReference>
<reference evidence="5 6" key="1">
    <citation type="submission" date="2020-03" db="EMBL/GenBank/DDBJ databases">
        <title>Salinimicrobium sp. nov, isolated from SCS.</title>
        <authorList>
            <person name="Cao W.R."/>
        </authorList>
    </citation>
    <scope>NUCLEOTIDE SEQUENCE [LARGE SCALE GENOMIC DNA]</scope>
    <source>
        <strain evidence="6">J15B91</strain>
    </source>
</reference>
<name>A0ABX1CSJ5_9FLAO</name>
<dbReference type="Pfam" id="PF02626">
    <property type="entry name" value="CT_A_B"/>
    <property type="match status" value="1"/>
</dbReference>
<sequence length="285" mass="31228">MAEVEILQAGLFSSIQDRGRFGFREFGVPASGAMDQQAAGMANLLLRNHPDAAVLEITLQGPKMKFSAPVQIAVTGANLSPELDQRPLDNYRLYNVEAGQVLSFGKRKSGYRAYLAIKGGFQTKQVMGSRSWSPGITEFRRLENGMKLPFLEAELSSASSFSAVKADSYLTSAIIEAFPGPEFQLLKTSEKEALQKWHFSAAMESNRMGIQFQEKLENSLEPILTGPILPGTVQLTPSGTLIALMRDGQTTGGYPRIFQLSEMGINTLAQKLPGEELQFKLLGFK</sequence>
<dbReference type="InterPro" id="IPR029000">
    <property type="entry name" value="Cyclophilin-like_dom_sf"/>
</dbReference>
<evidence type="ECO:0000256" key="3">
    <source>
        <dbReference type="ARBA" id="ARBA00022840"/>
    </source>
</evidence>
<comment type="caution">
    <text evidence="5">The sequence shown here is derived from an EMBL/GenBank/DDBJ whole genome shotgun (WGS) entry which is preliminary data.</text>
</comment>
<evidence type="ECO:0000256" key="1">
    <source>
        <dbReference type="ARBA" id="ARBA00022741"/>
    </source>
</evidence>
<feature type="domain" description="Carboxyltransferase" evidence="4">
    <location>
        <begin position="25"/>
        <end position="284"/>
    </location>
</feature>
<evidence type="ECO:0000256" key="2">
    <source>
        <dbReference type="ARBA" id="ARBA00022801"/>
    </source>
</evidence>
<dbReference type="InterPro" id="IPR003778">
    <property type="entry name" value="CT_A_B"/>
</dbReference>
<organism evidence="5 6">
    <name type="scientific">Salinimicrobium oceani</name>
    <dbReference type="NCBI Taxonomy" id="2722702"/>
    <lineage>
        <taxon>Bacteria</taxon>
        <taxon>Pseudomonadati</taxon>
        <taxon>Bacteroidota</taxon>
        <taxon>Flavobacteriia</taxon>
        <taxon>Flavobacteriales</taxon>
        <taxon>Flavobacteriaceae</taxon>
        <taxon>Salinimicrobium</taxon>
    </lineage>
</organism>
<dbReference type="PANTHER" id="PTHR43309:SF3">
    <property type="entry name" value="5-OXOPROLINASE SUBUNIT C"/>
    <property type="match status" value="1"/>
</dbReference>
<keyword evidence="3" id="KW-0067">ATP-binding</keyword>
<evidence type="ECO:0000313" key="5">
    <source>
        <dbReference type="EMBL" id="NJW51306.1"/>
    </source>
</evidence>
<dbReference type="SMART" id="SM00797">
    <property type="entry name" value="AHS2"/>
    <property type="match status" value="1"/>
</dbReference>
<proteinExistence type="predicted"/>
<dbReference type="PANTHER" id="PTHR43309">
    <property type="entry name" value="5-OXOPROLINASE SUBUNIT C"/>
    <property type="match status" value="1"/>
</dbReference>
<keyword evidence="1" id="KW-0547">Nucleotide-binding</keyword>
<gene>
    <name evidence="5" type="ORF">HC175_00065</name>
</gene>
<protein>
    <submittedName>
        <fullName evidence="5">Biotin-dependent carboxyltransferase family protein</fullName>
    </submittedName>
</protein>
<dbReference type="Proteomes" id="UP000703674">
    <property type="component" value="Unassembled WGS sequence"/>
</dbReference>
<accession>A0ABX1CSJ5</accession>
<dbReference type="Gene3D" id="2.40.100.10">
    <property type="entry name" value="Cyclophilin-like"/>
    <property type="match status" value="1"/>
</dbReference>